<name>A0AB38TAH0_9HYPH</name>
<dbReference type="Proteomes" id="UP001060070">
    <property type="component" value="Chromosome"/>
</dbReference>
<evidence type="ECO:0000313" key="1">
    <source>
        <dbReference type="EMBL" id="UTU51768.1"/>
    </source>
</evidence>
<proteinExistence type="predicted"/>
<protein>
    <submittedName>
        <fullName evidence="1">Uncharacterized protein</fullName>
    </submittedName>
</protein>
<organism evidence="1 2">
    <name type="scientific">Mesorhizobium ciceri</name>
    <dbReference type="NCBI Taxonomy" id="39645"/>
    <lineage>
        <taxon>Bacteria</taxon>
        <taxon>Pseudomonadati</taxon>
        <taxon>Pseudomonadota</taxon>
        <taxon>Alphaproteobacteria</taxon>
        <taxon>Hyphomicrobiales</taxon>
        <taxon>Phyllobacteriaceae</taxon>
        <taxon>Mesorhizobium</taxon>
    </lineage>
</organism>
<sequence>MDTETTAIPAYSNDQWLHAITAVNAWRGRCLDLFARSEVAVSETLLVMASTTMDGAAAKLPHLVGHRFEELATLIGTTGAFASEGKASAAALSAFRPHEGLRASLAHGVGKVVLDQQGNWLLVLRTLTFRSKQPERTAVVIEQNEAHEIAKSLQTAGQRLVSELADLRRALGST</sequence>
<accession>A0AB38TAH0</accession>
<dbReference type="AlphaFoldDB" id="A0AB38TAH0"/>
<reference evidence="1 2" key="1">
    <citation type="journal article" date="2022" name="Microbiol. Resour. Announc.">
        <title>Complete Genome Sequence of Mesorhizobium ciceri Strain R30, a Rhizobium Used as a Commercial Inoculant for Chickpea in Argentina.</title>
        <authorList>
            <person name="Foresto E."/>
            <person name="Revale S."/>
            <person name="Primo E."/>
            <person name="Nievas F."/>
            <person name="Carezzano E."/>
            <person name="Puente M."/>
            <person name="Alzari P."/>
            <person name="Mart M."/>
            <person name="Ben-Assaya M."/>
            <person name="Mornico D."/>
            <person name="Santoro M."/>
            <person name="Mart F."/>
            <person name="Giordano W."/>
            <person name="Bogino P."/>
        </authorList>
    </citation>
    <scope>NUCLEOTIDE SEQUENCE [LARGE SCALE GENOMIC DNA]</scope>
    <source>
        <strain evidence="1 2">R30</strain>
    </source>
</reference>
<dbReference type="RefSeq" id="WP_024503107.1">
    <property type="nucleotide sequence ID" value="NZ_CP088147.1"/>
</dbReference>
<gene>
    <name evidence="1" type="ORF">LRP29_30660</name>
</gene>
<keyword evidence="2" id="KW-1185">Reference proteome</keyword>
<dbReference type="EMBL" id="CP088147">
    <property type="protein sequence ID" value="UTU51768.1"/>
    <property type="molecule type" value="Genomic_DNA"/>
</dbReference>
<evidence type="ECO:0000313" key="2">
    <source>
        <dbReference type="Proteomes" id="UP001060070"/>
    </source>
</evidence>